<dbReference type="GO" id="GO:0007165">
    <property type="term" value="P:signal transduction"/>
    <property type="evidence" value="ECO:0007669"/>
    <property type="project" value="InterPro"/>
</dbReference>
<dbReference type="GO" id="GO:0019900">
    <property type="term" value="F:kinase binding"/>
    <property type="evidence" value="ECO:0007669"/>
    <property type="project" value="TreeGrafter"/>
</dbReference>
<name>G3N5H2_GASAC</name>
<proteinExistence type="predicted"/>
<dbReference type="GO" id="GO:0043029">
    <property type="term" value="P:T cell homeostasis"/>
    <property type="evidence" value="ECO:0007669"/>
    <property type="project" value="InterPro"/>
</dbReference>
<accession>G3N5H2</accession>
<organism evidence="2">
    <name type="scientific">Gasterosteus aculeatus</name>
    <name type="common">Three-spined stickleback</name>
    <dbReference type="NCBI Taxonomy" id="69293"/>
    <lineage>
        <taxon>Eukaryota</taxon>
        <taxon>Metazoa</taxon>
        <taxon>Chordata</taxon>
        <taxon>Craniata</taxon>
        <taxon>Vertebrata</taxon>
        <taxon>Euteleostomi</taxon>
        <taxon>Actinopterygii</taxon>
        <taxon>Neopterygii</taxon>
        <taxon>Teleostei</taxon>
        <taxon>Neoteleostei</taxon>
        <taxon>Acanthomorphata</taxon>
        <taxon>Eupercaria</taxon>
        <taxon>Perciformes</taxon>
        <taxon>Cottioidei</taxon>
        <taxon>Gasterosteales</taxon>
        <taxon>Gasterosteidae</taxon>
        <taxon>Gasterosteus</taxon>
    </lineage>
</organism>
<dbReference type="PANTHER" id="PTHR15604:SF0">
    <property type="entry name" value="SIGNALING THRESHOLD-REGULATING TRANSMEMBRANE ADAPTER 1"/>
    <property type="match status" value="1"/>
</dbReference>
<dbReference type="PANTHER" id="PTHR15604">
    <property type="entry name" value="SIGNALING THRESHOLD-REGULATING TRANSMEMBRANE ADAPTER 1"/>
    <property type="match status" value="1"/>
</dbReference>
<dbReference type="OMA" id="NFICCIM"/>
<dbReference type="InterPro" id="IPR033269">
    <property type="entry name" value="Sit1"/>
</dbReference>
<evidence type="ECO:0000313" key="2">
    <source>
        <dbReference type="Ensembl" id="ENSGACP00000000545.1"/>
    </source>
</evidence>
<evidence type="ECO:0000256" key="1">
    <source>
        <dbReference type="SAM" id="Phobius"/>
    </source>
</evidence>
<keyword evidence="1" id="KW-0812">Transmembrane</keyword>
<dbReference type="STRING" id="69293.ENSGACP00000000545"/>
<keyword evidence="1" id="KW-1133">Transmembrane helix</keyword>
<dbReference type="Ensembl" id="ENSGACT00000000545.1">
    <property type="protein sequence ID" value="ENSGACP00000000545.1"/>
    <property type="gene ID" value="ENSGACG00000000424.1"/>
</dbReference>
<reference evidence="2" key="1">
    <citation type="submission" date="2006-01" db="EMBL/GenBank/DDBJ databases">
        <authorList>
            <person name="Lindblad-Toh K."/>
            <person name="Mauceli E."/>
            <person name="Grabherr M."/>
            <person name="Chang J.L."/>
            <person name="Lander E.S."/>
        </authorList>
    </citation>
    <scope>NUCLEOTIDE SEQUENCE [LARGE SCALE GENOMIC DNA]</scope>
</reference>
<dbReference type="AlphaFoldDB" id="G3N5H2"/>
<feature type="transmembrane region" description="Helical" evidence="1">
    <location>
        <begin position="22"/>
        <end position="40"/>
    </location>
</feature>
<protein>
    <submittedName>
        <fullName evidence="2">Uncharacterized protein</fullName>
    </submittedName>
</protein>
<dbReference type="Bgee" id="ENSGACG00000000424">
    <property type="expression patterns" value="Expressed in pharyngeal gill and 4 other cell types or tissues"/>
</dbReference>
<dbReference type="GO" id="GO:0005886">
    <property type="term" value="C:plasma membrane"/>
    <property type="evidence" value="ECO:0007669"/>
    <property type="project" value="TreeGrafter"/>
</dbReference>
<reference evidence="2" key="2">
    <citation type="submission" date="2024-04" db="UniProtKB">
        <authorList>
            <consortium name="Ensembl"/>
        </authorList>
    </citation>
    <scope>IDENTIFICATION</scope>
</reference>
<keyword evidence="1" id="KW-0472">Membrane</keyword>
<sequence length="183" mass="20008">MGKCDNSTKLFGSESFCPPPEVIIGVVSTMLFLSLCWNIYCCISKHSSGKGFCKTSMRQSPQQMQDNPIYGNISYTQSSTTLCIGGDPQPSSSMRDQHRVNSESQDCYANLTVKAPRSQSGQVSSLTHYSDVVHLVELPESENEDEGNTDTVTTISDLYASVQSQRTKTVDTANSAEAYANHL</sequence>
<dbReference type="GO" id="GO:0050863">
    <property type="term" value="P:regulation of T cell activation"/>
    <property type="evidence" value="ECO:0007669"/>
    <property type="project" value="InterPro"/>
</dbReference>
<dbReference type="InParanoid" id="G3N5H2"/>